<feature type="region of interest" description="Disordered" evidence="2">
    <location>
        <begin position="31"/>
        <end position="83"/>
    </location>
</feature>
<gene>
    <name evidence="6" type="ORF">J2S42_005152</name>
</gene>
<evidence type="ECO:0000259" key="5">
    <source>
        <dbReference type="Pfam" id="PF14257"/>
    </source>
</evidence>
<feature type="chain" id="PRO_5042100320" description="DUF4349 domain-containing protein" evidence="4">
    <location>
        <begin position="26"/>
        <end position="329"/>
    </location>
</feature>
<feature type="transmembrane region" description="Helical" evidence="3">
    <location>
        <begin position="273"/>
        <end position="304"/>
    </location>
</feature>
<dbReference type="AlphaFoldDB" id="A0AAE3W2F4"/>
<dbReference type="InterPro" id="IPR025645">
    <property type="entry name" value="DUF4349"/>
</dbReference>
<evidence type="ECO:0000256" key="3">
    <source>
        <dbReference type="SAM" id="Phobius"/>
    </source>
</evidence>
<evidence type="ECO:0000256" key="4">
    <source>
        <dbReference type="SAM" id="SignalP"/>
    </source>
</evidence>
<evidence type="ECO:0000256" key="1">
    <source>
        <dbReference type="SAM" id="Coils"/>
    </source>
</evidence>
<comment type="caution">
    <text evidence="6">The sequence shown here is derived from an EMBL/GenBank/DDBJ whole genome shotgun (WGS) entry which is preliminary data.</text>
</comment>
<feature type="coiled-coil region" evidence="1">
    <location>
        <begin position="184"/>
        <end position="234"/>
    </location>
</feature>
<dbReference type="PROSITE" id="PS51257">
    <property type="entry name" value="PROKAR_LIPOPROTEIN"/>
    <property type="match status" value="1"/>
</dbReference>
<keyword evidence="3" id="KW-0472">Membrane</keyword>
<feature type="compositionally biased region" description="Low complexity" evidence="2">
    <location>
        <begin position="40"/>
        <end position="76"/>
    </location>
</feature>
<feature type="domain" description="DUF4349" evidence="5">
    <location>
        <begin position="87"/>
        <end position="301"/>
    </location>
</feature>
<reference evidence="6 7" key="1">
    <citation type="submission" date="2023-07" db="EMBL/GenBank/DDBJ databases">
        <title>Sequencing the genomes of 1000 actinobacteria strains.</title>
        <authorList>
            <person name="Klenk H.-P."/>
        </authorList>
    </citation>
    <scope>NUCLEOTIDE SEQUENCE [LARGE SCALE GENOMIC DNA]</scope>
    <source>
        <strain evidence="6 7">DSM 44709</strain>
    </source>
</reference>
<dbReference type="Proteomes" id="UP001240236">
    <property type="component" value="Unassembled WGS sequence"/>
</dbReference>
<evidence type="ECO:0000313" key="7">
    <source>
        <dbReference type="Proteomes" id="UP001240236"/>
    </source>
</evidence>
<feature type="signal peptide" evidence="4">
    <location>
        <begin position="1"/>
        <end position="25"/>
    </location>
</feature>
<keyword evidence="4" id="KW-0732">Signal</keyword>
<sequence length="329" mass="34008">MATVRRQRALAVFGATGLALTLALAGCGSDGSDEVSSTSAGGPPAAAPAMPQQEGAAQDAAGGATGSGSDTGEAAPGSGGGAPVINREVIYTGSVTVRVTDVDARAEEAIRLAEAAGGFVGADARSTDVNYANTPFEKATITLRIPRDGFYDVLGKISALGTQESRKIDAQDVTEEVVDLDSRIASQRAQVESARKLLAQAKSLNDLVSLENELARRQAELASLEAKRDRLKDLAALSTLTVELVQDTAPPPPAEEPDDRGFLIGLKNGWDSFLTFGAVVLTVVGVLLPWAIGVGIPVLLLVLLWRRLRRRRPAVPVTAAPAAPSAAAP</sequence>
<keyword evidence="1" id="KW-0175">Coiled coil</keyword>
<keyword evidence="7" id="KW-1185">Reference proteome</keyword>
<accession>A0AAE3W2F4</accession>
<keyword evidence="3" id="KW-0812">Transmembrane</keyword>
<name>A0AAE3W2F4_9ACTN</name>
<organism evidence="6 7">
    <name type="scientific">Catenuloplanes indicus</name>
    <dbReference type="NCBI Taxonomy" id="137267"/>
    <lineage>
        <taxon>Bacteria</taxon>
        <taxon>Bacillati</taxon>
        <taxon>Actinomycetota</taxon>
        <taxon>Actinomycetes</taxon>
        <taxon>Micromonosporales</taxon>
        <taxon>Micromonosporaceae</taxon>
        <taxon>Catenuloplanes</taxon>
    </lineage>
</organism>
<evidence type="ECO:0000256" key="2">
    <source>
        <dbReference type="SAM" id="MobiDB-lite"/>
    </source>
</evidence>
<keyword evidence="3" id="KW-1133">Transmembrane helix</keyword>
<dbReference type="Pfam" id="PF14257">
    <property type="entry name" value="DUF4349"/>
    <property type="match status" value="1"/>
</dbReference>
<dbReference type="EMBL" id="JAUSUZ010000001">
    <property type="protein sequence ID" value="MDQ0368483.1"/>
    <property type="molecule type" value="Genomic_DNA"/>
</dbReference>
<proteinExistence type="predicted"/>
<protein>
    <recommendedName>
        <fullName evidence="5">DUF4349 domain-containing protein</fullName>
    </recommendedName>
</protein>
<evidence type="ECO:0000313" key="6">
    <source>
        <dbReference type="EMBL" id="MDQ0368483.1"/>
    </source>
</evidence>
<dbReference type="RefSeq" id="WP_307243064.1">
    <property type="nucleotide sequence ID" value="NZ_JAUSUZ010000001.1"/>
</dbReference>